<sequence>MSSIKKEDILKQTQKLAKLISEQEEIKVYQIAEKKIQNHERIQELIRLIKIKQQELVNAKHFRKPNYIQYLEETLDTLNAELHSIPLVHQYQQYQSEINQYLQFVILLIKNELEKTLPLDDDLSKNYRFTL</sequence>
<protein>
    <submittedName>
        <fullName evidence="1">Cell fate (Sporulation/competence/biofilm development) regulator YmcA (YheA/YmcA/DUF963 family)</fullName>
    </submittedName>
</protein>
<dbReference type="Pfam" id="PF06133">
    <property type="entry name" value="Com_YlbF"/>
    <property type="match status" value="1"/>
</dbReference>
<dbReference type="Gene3D" id="1.20.1500.10">
    <property type="entry name" value="YheA/YmcA-like"/>
    <property type="match status" value="1"/>
</dbReference>
<dbReference type="Proteomes" id="UP000295788">
    <property type="component" value="Unassembled WGS sequence"/>
</dbReference>
<evidence type="ECO:0000313" key="1">
    <source>
        <dbReference type="EMBL" id="TCS83034.1"/>
    </source>
</evidence>
<evidence type="ECO:0000313" key="2">
    <source>
        <dbReference type="Proteomes" id="UP000295788"/>
    </source>
</evidence>
<organism evidence="1 2">
    <name type="scientific">Tepidibacillus fermentans</name>
    <dbReference type="NCBI Taxonomy" id="1281767"/>
    <lineage>
        <taxon>Bacteria</taxon>
        <taxon>Bacillati</taxon>
        <taxon>Bacillota</taxon>
        <taxon>Bacilli</taxon>
        <taxon>Bacillales</taxon>
        <taxon>Bacillaceae</taxon>
        <taxon>Tepidibacillus</taxon>
    </lineage>
</organism>
<proteinExistence type="predicted"/>
<dbReference type="InterPro" id="IPR052767">
    <property type="entry name" value="Bact_com_dev_regulator"/>
</dbReference>
<dbReference type="AlphaFoldDB" id="A0A4R3KIL9"/>
<dbReference type="InterPro" id="IPR010368">
    <property type="entry name" value="Com_YlbF"/>
</dbReference>
<dbReference type="PIRSF" id="PIRSF021287">
    <property type="entry name" value="Biofilm_formation_YmcA"/>
    <property type="match status" value="1"/>
</dbReference>
<dbReference type="SUPFAM" id="SSF158622">
    <property type="entry name" value="YheA/YmcA-like"/>
    <property type="match status" value="1"/>
</dbReference>
<accession>A0A4R3KIL9</accession>
<dbReference type="OrthoDB" id="2167788at2"/>
<gene>
    <name evidence="1" type="ORF">EDD72_107118</name>
</gene>
<dbReference type="InterPro" id="IPR016783">
    <property type="entry name" value="Biofilm_formation_YmcA"/>
</dbReference>
<comment type="caution">
    <text evidence="1">The sequence shown here is derived from an EMBL/GenBank/DDBJ whole genome shotgun (WGS) entry which is preliminary data.</text>
</comment>
<keyword evidence="2" id="KW-1185">Reference proteome</keyword>
<dbReference type="EMBL" id="SMAB01000007">
    <property type="protein sequence ID" value="TCS83034.1"/>
    <property type="molecule type" value="Genomic_DNA"/>
</dbReference>
<dbReference type="PANTHER" id="PTHR38448:SF1">
    <property type="entry name" value="YLBF FAMILY REGULATOR"/>
    <property type="match status" value="1"/>
</dbReference>
<dbReference type="PANTHER" id="PTHR38448">
    <property type="entry name" value="REGULATORY PROTEIN YLBF-RELATED"/>
    <property type="match status" value="1"/>
</dbReference>
<reference evidence="1 2" key="1">
    <citation type="submission" date="2019-03" db="EMBL/GenBank/DDBJ databases">
        <title>Genomic Encyclopedia of Type Strains, Phase IV (KMG-IV): sequencing the most valuable type-strain genomes for metagenomic binning, comparative biology and taxonomic classification.</title>
        <authorList>
            <person name="Goeker M."/>
        </authorList>
    </citation>
    <scope>NUCLEOTIDE SEQUENCE [LARGE SCALE GENOMIC DNA]</scope>
    <source>
        <strain evidence="1 2">DSM 23802</strain>
    </source>
</reference>
<name>A0A4R3KIL9_9BACI</name>
<dbReference type="RefSeq" id="WP_132768471.1">
    <property type="nucleotide sequence ID" value="NZ_SMAB01000007.1"/>
</dbReference>
<dbReference type="InterPro" id="IPR023378">
    <property type="entry name" value="YheA/YmcA-like_dom_sf"/>
</dbReference>